<dbReference type="RefSeq" id="WP_176112273.1">
    <property type="nucleotide sequence ID" value="NZ_JAALDK010000003.1"/>
</dbReference>
<name>A0A7Y6K9T4_9BURK</name>
<organism evidence="1 2">
    <name type="scientific">Paraburkholderia youngii</name>
    <dbReference type="NCBI Taxonomy" id="2782701"/>
    <lineage>
        <taxon>Bacteria</taxon>
        <taxon>Pseudomonadati</taxon>
        <taxon>Pseudomonadota</taxon>
        <taxon>Betaproteobacteria</taxon>
        <taxon>Burkholderiales</taxon>
        <taxon>Burkholderiaceae</taxon>
        <taxon>Paraburkholderia</taxon>
    </lineage>
</organism>
<reference evidence="1 2" key="1">
    <citation type="submission" date="2020-02" db="EMBL/GenBank/DDBJ databases">
        <title>Paraburkholderia simonii sp. nov. and Paraburkholderia youngii sp. nov. Brazilian and Mexican Mimosa-associated rhizobia.</title>
        <authorList>
            <person name="Mavima L."/>
            <person name="Beukes C.W."/>
            <person name="Chan W.Y."/>
            <person name="Palmer M."/>
            <person name="De Meyer S.E."/>
            <person name="James E.K."/>
            <person name="Venter S.N."/>
            <person name="Steenkamp E.T."/>
        </authorList>
    </citation>
    <scope>NUCLEOTIDE SEQUENCE [LARGE SCALE GENOMIC DNA]</scope>
    <source>
        <strain evidence="1 2">JPY169</strain>
    </source>
</reference>
<dbReference type="AlphaFoldDB" id="A0A7Y6K9T4"/>
<dbReference type="Proteomes" id="UP000594380">
    <property type="component" value="Unassembled WGS sequence"/>
</dbReference>
<gene>
    <name evidence="1" type="ORF">G5S42_40615</name>
</gene>
<protein>
    <submittedName>
        <fullName evidence="1">Uncharacterized protein</fullName>
    </submittedName>
</protein>
<proteinExistence type="predicted"/>
<sequence>MKFETGTAEEIERLLIERASFTPSDAKEIARVAGLTDEDSYGDEPQYLRSRLVTGVAVASFDADLVRGLRLNTVDKWLEYP</sequence>
<dbReference type="EMBL" id="JAALDK010000003">
    <property type="protein sequence ID" value="NUY05788.1"/>
    <property type="molecule type" value="Genomic_DNA"/>
</dbReference>
<accession>A0A7Y6K9T4</accession>
<evidence type="ECO:0000313" key="2">
    <source>
        <dbReference type="Proteomes" id="UP000594380"/>
    </source>
</evidence>
<evidence type="ECO:0000313" key="1">
    <source>
        <dbReference type="EMBL" id="NUY05788.1"/>
    </source>
</evidence>
<comment type="caution">
    <text evidence="1">The sequence shown here is derived from an EMBL/GenBank/DDBJ whole genome shotgun (WGS) entry which is preliminary data.</text>
</comment>
<dbReference type="GeneID" id="301106632"/>